<keyword evidence="7 9" id="KW-0408">Iron</keyword>
<keyword evidence="6 9" id="KW-0560">Oxidoreductase</keyword>
<keyword evidence="4 9" id="KW-0349">Heme</keyword>
<dbReference type="CDD" id="cd11065">
    <property type="entry name" value="CYP64-like"/>
    <property type="match status" value="1"/>
</dbReference>
<evidence type="ECO:0000256" key="3">
    <source>
        <dbReference type="ARBA" id="ARBA00010617"/>
    </source>
</evidence>
<keyword evidence="8 9" id="KW-0503">Monooxygenase</keyword>
<dbReference type="EMBL" id="JBAHYK010000016">
    <property type="protein sequence ID" value="KAL0581128.1"/>
    <property type="molecule type" value="Genomic_DNA"/>
</dbReference>
<comment type="cofactor">
    <cofactor evidence="1">
        <name>heme</name>
        <dbReference type="ChEBI" id="CHEBI:30413"/>
    </cofactor>
</comment>
<evidence type="ECO:0000256" key="1">
    <source>
        <dbReference type="ARBA" id="ARBA00001971"/>
    </source>
</evidence>
<evidence type="ECO:0000256" key="6">
    <source>
        <dbReference type="ARBA" id="ARBA00023002"/>
    </source>
</evidence>
<evidence type="ECO:0000256" key="5">
    <source>
        <dbReference type="ARBA" id="ARBA00022723"/>
    </source>
</evidence>
<keyword evidence="10" id="KW-1133">Transmembrane helix</keyword>
<evidence type="ECO:0000313" key="12">
    <source>
        <dbReference type="Proteomes" id="UP001465976"/>
    </source>
</evidence>
<evidence type="ECO:0000256" key="10">
    <source>
        <dbReference type="SAM" id="Phobius"/>
    </source>
</evidence>
<reference evidence="11 12" key="1">
    <citation type="submission" date="2024-02" db="EMBL/GenBank/DDBJ databases">
        <title>A draft genome for the cacao thread blight pathogen Marasmius crinis-equi.</title>
        <authorList>
            <person name="Cohen S.P."/>
            <person name="Baruah I.K."/>
            <person name="Amoako-Attah I."/>
            <person name="Bukari Y."/>
            <person name="Meinhardt L.W."/>
            <person name="Bailey B.A."/>
        </authorList>
    </citation>
    <scope>NUCLEOTIDE SEQUENCE [LARGE SCALE GENOMIC DNA]</scope>
    <source>
        <strain evidence="11 12">GH-76</strain>
    </source>
</reference>
<keyword evidence="5 9" id="KW-0479">Metal-binding</keyword>
<keyword evidence="10" id="KW-0472">Membrane</keyword>
<organism evidence="11 12">
    <name type="scientific">Marasmius crinis-equi</name>
    <dbReference type="NCBI Taxonomy" id="585013"/>
    <lineage>
        <taxon>Eukaryota</taxon>
        <taxon>Fungi</taxon>
        <taxon>Dikarya</taxon>
        <taxon>Basidiomycota</taxon>
        <taxon>Agaricomycotina</taxon>
        <taxon>Agaricomycetes</taxon>
        <taxon>Agaricomycetidae</taxon>
        <taxon>Agaricales</taxon>
        <taxon>Marasmiineae</taxon>
        <taxon>Marasmiaceae</taxon>
        <taxon>Marasmius</taxon>
    </lineage>
</organism>
<evidence type="ECO:0000256" key="9">
    <source>
        <dbReference type="RuleBase" id="RU000461"/>
    </source>
</evidence>
<dbReference type="Pfam" id="PF00067">
    <property type="entry name" value="p450"/>
    <property type="match status" value="1"/>
</dbReference>
<gene>
    <name evidence="11" type="ORF">V5O48_000917</name>
</gene>
<protein>
    <recommendedName>
        <fullName evidence="13">Cytochrome P450</fullName>
    </recommendedName>
</protein>
<dbReference type="PROSITE" id="PS00086">
    <property type="entry name" value="CYTOCHROME_P450"/>
    <property type="match status" value="1"/>
</dbReference>
<dbReference type="PANTHER" id="PTHR46300:SF7">
    <property type="entry name" value="P450, PUTATIVE (EUROFUNG)-RELATED"/>
    <property type="match status" value="1"/>
</dbReference>
<name>A0ABR3FZZ9_9AGAR</name>
<evidence type="ECO:0000256" key="7">
    <source>
        <dbReference type="ARBA" id="ARBA00023004"/>
    </source>
</evidence>
<dbReference type="PRINTS" id="PR00463">
    <property type="entry name" value="EP450I"/>
</dbReference>
<dbReference type="PANTHER" id="PTHR46300">
    <property type="entry name" value="P450, PUTATIVE (EUROFUNG)-RELATED-RELATED"/>
    <property type="match status" value="1"/>
</dbReference>
<dbReference type="InterPro" id="IPR050364">
    <property type="entry name" value="Cytochrome_P450_fung"/>
</dbReference>
<evidence type="ECO:0008006" key="13">
    <source>
        <dbReference type="Google" id="ProtNLM"/>
    </source>
</evidence>
<dbReference type="InterPro" id="IPR036396">
    <property type="entry name" value="Cyt_P450_sf"/>
</dbReference>
<feature type="transmembrane region" description="Helical" evidence="10">
    <location>
        <begin position="6"/>
        <end position="21"/>
    </location>
</feature>
<dbReference type="InterPro" id="IPR017972">
    <property type="entry name" value="Cyt_P450_CS"/>
</dbReference>
<dbReference type="Proteomes" id="UP001465976">
    <property type="component" value="Unassembled WGS sequence"/>
</dbReference>
<dbReference type="InterPro" id="IPR002401">
    <property type="entry name" value="Cyt_P450_E_grp-I"/>
</dbReference>
<keyword evidence="10" id="KW-0812">Transmembrane</keyword>
<proteinExistence type="inferred from homology"/>
<evidence type="ECO:0000256" key="2">
    <source>
        <dbReference type="ARBA" id="ARBA00005179"/>
    </source>
</evidence>
<evidence type="ECO:0000313" key="11">
    <source>
        <dbReference type="EMBL" id="KAL0581128.1"/>
    </source>
</evidence>
<dbReference type="InterPro" id="IPR001128">
    <property type="entry name" value="Cyt_P450"/>
</dbReference>
<keyword evidence="12" id="KW-1185">Reference proteome</keyword>
<dbReference type="SUPFAM" id="SSF48264">
    <property type="entry name" value="Cytochrome P450"/>
    <property type="match status" value="1"/>
</dbReference>
<accession>A0ABR3FZZ9</accession>
<evidence type="ECO:0000256" key="8">
    <source>
        <dbReference type="ARBA" id="ARBA00023033"/>
    </source>
</evidence>
<comment type="similarity">
    <text evidence="3 9">Belongs to the cytochrome P450 family.</text>
</comment>
<dbReference type="Gene3D" id="1.10.630.10">
    <property type="entry name" value="Cytochrome P450"/>
    <property type="match status" value="1"/>
</dbReference>
<evidence type="ECO:0000256" key="4">
    <source>
        <dbReference type="ARBA" id="ARBA00022617"/>
    </source>
</evidence>
<comment type="caution">
    <text evidence="11">The sequence shown here is derived from an EMBL/GenBank/DDBJ whole genome shotgun (WGS) entry which is preliminary data.</text>
</comment>
<sequence length="497" mass="57133">MSLSPSTAAIIVAGCIALFAYKRMKERMPLPPGPPTKLISGNLHQLQRTEPAWEEYIKWGAIYGPILHFRLITRRIIILNSSKAVQDLLEARSNIYSDRPVVWMYKELVGRKWNIFNISSLHPRHRKYRSLFRTALYAKDMVDRYQEVQERCSVTFMELLKNEPEKFMDHARRNAGSTILEIAYGWTVKDEDDYLVSLMKEAFVLQGELTKPGAWLVDTFPWLRFIPSWFPGGGFHIKAKEYREKMDPIDRFAHDWVKDQMASGTYNPSFTSTQLQAFSEREEGLSQENEDVLRMTAAGLYSGGADTTVSAMTTFFLVMTLYPDVQKRAQDEIDRVVGKDGLPHVKDRGELPYVEAIIKEILRWAPVAPLGLPHRVTQEDEYMGFRIPEGVTVLANIWAIMRDPDLYKDPSTFNPNRFLGNQSEQDPRKFAFGFGRRVCPGAQFAEDSLFMNVSRILATFNIRKAIGEDGVEIEPPADFTSSLIRSFSERVRQERDY</sequence>
<comment type="pathway">
    <text evidence="2">Secondary metabolite biosynthesis.</text>
</comment>
<dbReference type="PRINTS" id="PR00385">
    <property type="entry name" value="P450"/>
</dbReference>